<comment type="similarity">
    <text evidence="1">Belongs to the leucine-binding protein family.</text>
</comment>
<dbReference type="PANTHER" id="PTHR47235:SF1">
    <property type="entry name" value="BLR6548 PROTEIN"/>
    <property type="match status" value="1"/>
</dbReference>
<sequence>MKRLLAPLAAMAVLSGIGLAGMGLAGIGRAQAATYDPGASDDEIRIGMTVPLSGPASAYGIACAATRAFFARTNQDGGINGRKLTLLCEDDGFSPPRAIEQTRKLVESDKVLFLYNALGTSANTAVRPYLAARKVPQVLINSGASKWLAPAENPWVTTGLPQNRTEAVIFARHILETMPDARVGLLQQADDYGKDYVEGLREGFGPEAEKRIVAIETFDLAYPTVDTQILNLKARNVDVVIVAALAKHAAQAIRKIGDLQWHPTVYLGWASTSIDYVLKPAGLDHAKGVISTAVAKHPDDPRWKDDAGVARYLDFMKTWFPSGEVTSLSNVLAYATTEVLVEILRRAGDDLTRANIRDIARNIDVQPEMYIDGVRYTVTPQDLDPIKTFQMIRFDGLQWQSFGAPISASR</sequence>
<dbReference type="PATRIC" id="fig|1110502.3.peg.4150"/>
<keyword evidence="5" id="KW-1185">Reference proteome</keyword>
<dbReference type="PANTHER" id="PTHR47235">
    <property type="entry name" value="BLR6548 PROTEIN"/>
    <property type="match status" value="1"/>
</dbReference>
<evidence type="ECO:0000313" key="4">
    <source>
        <dbReference type="EMBL" id="AFK55902.1"/>
    </source>
</evidence>
<feature type="domain" description="Leucine-binding protein" evidence="3">
    <location>
        <begin position="43"/>
        <end position="365"/>
    </location>
</feature>
<keyword evidence="4" id="KW-0614">Plasmid</keyword>
<dbReference type="AlphaFoldDB" id="I3TT14"/>
<dbReference type="SUPFAM" id="SSF53822">
    <property type="entry name" value="Periplasmic binding protein-like I"/>
    <property type="match status" value="1"/>
</dbReference>
<dbReference type="KEGG" id="tmo:TMO_a0499"/>
<keyword evidence="2" id="KW-0732">Signal</keyword>
<geneLocation type="plasmid" evidence="4 5">
    <name>pTM1</name>
</geneLocation>
<evidence type="ECO:0000256" key="1">
    <source>
        <dbReference type="ARBA" id="ARBA00010062"/>
    </source>
</evidence>
<protein>
    <submittedName>
        <fullName evidence="4">Leucine/isoleucine/valine-binding protein</fullName>
    </submittedName>
</protein>
<dbReference type="InterPro" id="IPR028081">
    <property type="entry name" value="Leu-bd"/>
</dbReference>
<dbReference type="Pfam" id="PF13458">
    <property type="entry name" value="Peripla_BP_6"/>
    <property type="match status" value="1"/>
</dbReference>
<organism evidence="4 5">
    <name type="scientific">Tistrella mobilis (strain KA081020-065)</name>
    <dbReference type="NCBI Taxonomy" id="1110502"/>
    <lineage>
        <taxon>Bacteria</taxon>
        <taxon>Pseudomonadati</taxon>
        <taxon>Pseudomonadota</taxon>
        <taxon>Alphaproteobacteria</taxon>
        <taxon>Geminicoccales</taxon>
        <taxon>Geminicoccaceae</taxon>
        <taxon>Tistrella</taxon>
    </lineage>
</organism>
<name>I3TT14_TISMK</name>
<proteinExistence type="inferred from homology"/>
<dbReference type="RefSeq" id="WP_014747579.1">
    <property type="nucleotide sequence ID" value="NC_017957.2"/>
</dbReference>
<evidence type="ECO:0000313" key="5">
    <source>
        <dbReference type="Proteomes" id="UP000005258"/>
    </source>
</evidence>
<dbReference type="InterPro" id="IPR028082">
    <property type="entry name" value="Peripla_BP_I"/>
</dbReference>
<evidence type="ECO:0000256" key="2">
    <source>
        <dbReference type="ARBA" id="ARBA00022729"/>
    </source>
</evidence>
<reference evidence="4 5" key="1">
    <citation type="journal article" date="2012" name="J. Am. Chem. Soc.">
        <title>Bacterial biosynthesis and maturation of the didemnin anti-cancer agents.</title>
        <authorList>
            <person name="Xu Y."/>
            <person name="Kersten R.D."/>
            <person name="Nam S.J."/>
            <person name="Lu L."/>
            <person name="Al-Suwailem A.M."/>
            <person name="Zheng H."/>
            <person name="Fenical W."/>
            <person name="Dorrestein P.C."/>
            <person name="Moore B.S."/>
            <person name="Qian P.Y."/>
        </authorList>
    </citation>
    <scope>NUCLEOTIDE SEQUENCE [LARGE SCALE GENOMIC DNA]</scope>
    <source>
        <strain evidence="4 5">KA081020-065</strain>
    </source>
</reference>
<dbReference type="EMBL" id="CP003237">
    <property type="protein sequence ID" value="AFK55902.1"/>
    <property type="molecule type" value="Genomic_DNA"/>
</dbReference>
<dbReference type="Proteomes" id="UP000005258">
    <property type="component" value="Plasmid pTM1"/>
</dbReference>
<dbReference type="HOGENOM" id="CLU_027128_7_0_5"/>
<dbReference type="Gene3D" id="3.40.50.2300">
    <property type="match status" value="2"/>
</dbReference>
<dbReference type="CDD" id="cd06343">
    <property type="entry name" value="PBP1_ABC_ligand_binding-like"/>
    <property type="match status" value="1"/>
</dbReference>
<gene>
    <name evidence="4" type="primary">livK</name>
    <name evidence="4" type="ordered locus">TMO_a0499</name>
</gene>
<accession>I3TT14</accession>
<evidence type="ECO:0000259" key="3">
    <source>
        <dbReference type="Pfam" id="PF13458"/>
    </source>
</evidence>